<evidence type="ECO:0000256" key="5">
    <source>
        <dbReference type="SAM" id="MobiDB-lite"/>
    </source>
</evidence>
<feature type="compositionally biased region" description="Polar residues" evidence="5">
    <location>
        <begin position="11"/>
        <end position="21"/>
    </location>
</feature>
<accession>A0A0H3CC35</accession>
<feature type="transmembrane region" description="Helical" evidence="6">
    <location>
        <begin position="162"/>
        <end position="182"/>
    </location>
</feature>
<dbReference type="PATRIC" id="fig|565050.3.peg.3545"/>
<dbReference type="AlphaFoldDB" id="A0A0H3CC35"/>
<dbReference type="InterPro" id="IPR032808">
    <property type="entry name" value="DoxX"/>
</dbReference>
<reference evidence="7 8" key="1">
    <citation type="journal article" date="2010" name="J. Bacteriol.">
        <title>The genetic basis of laboratory adaptation in Caulobacter crescentus.</title>
        <authorList>
            <person name="Marks M.E."/>
            <person name="Castro-Rojas C.M."/>
            <person name="Teiling C."/>
            <person name="Du L."/>
            <person name="Kapatral V."/>
            <person name="Walunas T.L."/>
            <person name="Crosson S."/>
        </authorList>
    </citation>
    <scope>NUCLEOTIDE SEQUENCE [LARGE SCALE GENOMIC DNA]</scope>
    <source>
        <strain evidence="8">NA1000 / CB15N</strain>
    </source>
</reference>
<feature type="transmembrane region" description="Helical" evidence="6">
    <location>
        <begin position="114"/>
        <end position="133"/>
    </location>
</feature>
<feature type="transmembrane region" description="Helical" evidence="6">
    <location>
        <begin position="138"/>
        <end position="156"/>
    </location>
</feature>
<dbReference type="OrthoDB" id="9811373at2"/>
<feature type="region of interest" description="Disordered" evidence="5">
    <location>
        <begin position="1"/>
        <end position="35"/>
    </location>
</feature>
<dbReference type="Pfam" id="PF13564">
    <property type="entry name" value="DoxX_2"/>
    <property type="match status" value="1"/>
</dbReference>
<dbReference type="KEGG" id="ccs:CCNA_03634"/>
<dbReference type="HOGENOM" id="CLU_1381946_0_0_5"/>
<keyword evidence="4 6" id="KW-0472">Membrane</keyword>
<proteinExistence type="predicted"/>
<gene>
    <name evidence="7" type="ordered locus">CCNA_03634</name>
</gene>
<dbReference type="GeneID" id="7329719"/>
<evidence type="ECO:0000256" key="2">
    <source>
        <dbReference type="ARBA" id="ARBA00022692"/>
    </source>
</evidence>
<dbReference type="Proteomes" id="UP000001364">
    <property type="component" value="Chromosome"/>
</dbReference>
<sequence length="197" mass="21264">MEGPADLATPPSDQNRSSTGCNPAARGPLHPRSRVPLPRWGRRGILVAPCRFPLPSSVLVPNGETMRMREKITTWAGWMLSGAFALFIAGGSVGPKLLHHPAATGTLAKLGWDPRHTLTIGIIELSCLVLHLIPRTRLLGAVLFTGLLGGAMATQMRAESPLVSHTLFSVYLGLFLWAGLWLRDPALRAVFPVRLGK</sequence>
<name>A0A0H3CC35_CAUVN</name>
<evidence type="ECO:0000313" key="7">
    <source>
        <dbReference type="EMBL" id="ACL97099.1"/>
    </source>
</evidence>
<evidence type="ECO:0000256" key="4">
    <source>
        <dbReference type="ARBA" id="ARBA00023136"/>
    </source>
</evidence>
<evidence type="ECO:0000313" key="8">
    <source>
        <dbReference type="Proteomes" id="UP000001364"/>
    </source>
</evidence>
<protein>
    <submittedName>
        <fullName evidence="7">DoxX family protein</fullName>
    </submittedName>
</protein>
<evidence type="ECO:0000256" key="1">
    <source>
        <dbReference type="ARBA" id="ARBA00004141"/>
    </source>
</evidence>
<organism evidence="7 8">
    <name type="scientific">Caulobacter vibrioides (strain NA1000 / CB15N)</name>
    <name type="common">Caulobacter crescentus</name>
    <dbReference type="NCBI Taxonomy" id="565050"/>
    <lineage>
        <taxon>Bacteria</taxon>
        <taxon>Pseudomonadati</taxon>
        <taxon>Pseudomonadota</taxon>
        <taxon>Alphaproteobacteria</taxon>
        <taxon>Caulobacterales</taxon>
        <taxon>Caulobacteraceae</taxon>
        <taxon>Caulobacter</taxon>
    </lineage>
</organism>
<evidence type="ECO:0000256" key="6">
    <source>
        <dbReference type="SAM" id="Phobius"/>
    </source>
</evidence>
<dbReference type="RefSeq" id="WP_015923301.1">
    <property type="nucleotide sequence ID" value="NC_011916.1"/>
</dbReference>
<evidence type="ECO:0000256" key="3">
    <source>
        <dbReference type="ARBA" id="ARBA00022989"/>
    </source>
</evidence>
<keyword evidence="8" id="KW-1185">Reference proteome</keyword>
<dbReference type="GO" id="GO:0016020">
    <property type="term" value="C:membrane"/>
    <property type="evidence" value="ECO:0007669"/>
    <property type="project" value="UniProtKB-SubCell"/>
</dbReference>
<keyword evidence="3 6" id="KW-1133">Transmembrane helix</keyword>
<dbReference type="EMBL" id="CP001340">
    <property type="protein sequence ID" value="ACL97099.1"/>
    <property type="molecule type" value="Genomic_DNA"/>
</dbReference>
<keyword evidence="2 6" id="KW-0812">Transmembrane</keyword>
<comment type="subcellular location">
    <subcellularLocation>
        <location evidence="1">Membrane</location>
        <topology evidence="1">Multi-pass membrane protein</topology>
    </subcellularLocation>
</comment>
<feature type="transmembrane region" description="Helical" evidence="6">
    <location>
        <begin position="75"/>
        <end position="94"/>
    </location>
</feature>
<dbReference type="RefSeq" id="YP_002519007.1">
    <property type="nucleotide sequence ID" value="NC_011916.1"/>
</dbReference>